<name>A0A2U1J3Q8_SMIAN</name>
<accession>A0A2U1J3Q8</accession>
<feature type="chain" id="PRO_5015751051" evidence="1">
    <location>
        <begin position="24"/>
        <end position="140"/>
    </location>
</feature>
<evidence type="ECO:0000256" key="1">
    <source>
        <dbReference type="SAM" id="SignalP"/>
    </source>
</evidence>
<dbReference type="Proteomes" id="UP000245591">
    <property type="component" value="Unassembled WGS sequence"/>
</dbReference>
<comment type="caution">
    <text evidence="2">The sequence shown here is derived from an EMBL/GenBank/DDBJ whole genome shotgun (WGS) entry which is preliminary data.</text>
</comment>
<organism evidence="2 3">
    <name type="scientific">Smittium angustum</name>
    <dbReference type="NCBI Taxonomy" id="133377"/>
    <lineage>
        <taxon>Eukaryota</taxon>
        <taxon>Fungi</taxon>
        <taxon>Fungi incertae sedis</taxon>
        <taxon>Zoopagomycota</taxon>
        <taxon>Kickxellomycotina</taxon>
        <taxon>Harpellomycetes</taxon>
        <taxon>Harpellales</taxon>
        <taxon>Legeriomycetaceae</taxon>
        <taxon>Smittium</taxon>
    </lineage>
</organism>
<keyword evidence="1" id="KW-0732">Signal</keyword>
<evidence type="ECO:0000313" key="3">
    <source>
        <dbReference type="Proteomes" id="UP000245591"/>
    </source>
</evidence>
<keyword evidence="3" id="KW-1185">Reference proteome</keyword>
<evidence type="ECO:0000313" key="2">
    <source>
        <dbReference type="EMBL" id="PVZ99700.1"/>
    </source>
</evidence>
<feature type="signal peptide" evidence="1">
    <location>
        <begin position="1"/>
        <end position="23"/>
    </location>
</feature>
<dbReference type="AlphaFoldDB" id="A0A2U1J3Q8"/>
<reference evidence="2 3" key="1">
    <citation type="journal article" date="2018" name="MBio">
        <title>Comparative Genomics Reveals the Core Gene Toolbox for the Fungus-Insect Symbiosis.</title>
        <authorList>
            <person name="Wang Y."/>
            <person name="Stata M."/>
            <person name="Wang W."/>
            <person name="Stajich J.E."/>
            <person name="White M.M."/>
            <person name="Moncalvo J.M."/>
        </authorList>
    </citation>
    <scope>NUCLEOTIDE SEQUENCE [LARGE SCALE GENOMIC DNA]</scope>
    <source>
        <strain evidence="2 3">AUS-126-30</strain>
    </source>
</reference>
<gene>
    <name evidence="2" type="ORF">BB558_004268</name>
</gene>
<sequence length="140" mass="15642">MKFFKTSTLLAFALSFANSVISGENVKHSGVIIRYSHSDLNTYIHLETNGNEILNGWYEAKKVLPGCSTGNCMYKIKTDSFSLLFDKDSYYFNAEGQNHGLKGYKDKIKSGCDGDYNTCVLFMGVIDQDIFIGDPDSYPS</sequence>
<dbReference type="EMBL" id="MBFU01000400">
    <property type="protein sequence ID" value="PVZ99700.1"/>
    <property type="molecule type" value="Genomic_DNA"/>
</dbReference>
<protein>
    <submittedName>
        <fullName evidence="2">Uncharacterized protein</fullName>
    </submittedName>
</protein>
<proteinExistence type="predicted"/>